<dbReference type="Pfam" id="PF01135">
    <property type="entry name" value="PCMT"/>
    <property type="match status" value="1"/>
</dbReference>
<dbReference type="SUPFAM" id="SSF53335">
    <property type="entry name" value="S-adenosyl-L-methionine-dependent methyltransferases"/>
    <property type="match status" value="1"/>
</dbReference>
<proteinExistence type="predicted"/>
<comment type="caution">
    <text evidence="1">The sequence shown here is derived from an EMBL/GenBank/DDBJ whole genome shotgun (WGS) entry which is preliminary data.</text>
</comment>
<dbReference type="Proteomes" id="UP000232101">
    <property type="component" value="Unassembled WGS sequence"/>
</dbReference>
<sequence length="196" mass="21735">MLTKYRSNTYIPELVKASKMLAQRHNFEFSCSDEAGRLLSVLAGQIMHGTILEVGTGYGVGSAWVLSTIAPDVKFVSVDHAVEKIDATAQVIRHHQAEFLVGDWKEAIAKGPFQFIFADAAAAKMIEGVQLLEALAVGGMLLMDDFTPEEHFPEEWRGKPDKVRDFWLNHKELRATEIYLTATSSAILATKLKGKE</sequence>
<protein>
    <submittedName>
        <fullName evidence="1">Uncharacterized protein</fullName>
    </submittedName>
</protein>
<dbReference type="RefSeq" id="WP_100543504.1">
    <property type="nucleotide sequence ID" value="NZ_PHQY01000646.1"/>
</dbReference>
<dbReference type="InterPro" id="IPR029063">
    <property type="entry name" value="SAM-dependent_MTases_sf"/>
</dbReference>
<dbReference type="CDD" id="cd02440">
    <property type="entry name" value="AdoMet_MTases"/>
    <property type="match status" value="1"/>
</dbReference>
<dbReference type="AlphaFoldDB" id="A0A2M9Q452"/>
<dbReference type="EMBL" id="PHQY01000646">
    <property type="protein sequence ID" value="PJO42858.1"/>
    <property type="molecule type" value="Genomic_DNA"/>
</dbReference>
<gene>
    <name evidence="1" type="ORF">CWD94_13790</name>
</gene>
<dbReference type="Gene3D" id="3.40.50.150">
    <property type="entry name" value="Vaccinia Virus protein VP39"/>
    <property type="match status" value="1"/>
</dbReference>
<evidence type="ECO:0000313" key="1">
    <source>
        <dbReference type="EMBL" id="PJO42858.1"/>
    </source>
</evidence>
<reference evidence="1 2" key="1">
    <citation type="submission" date="2017-11" db="EMBL/GenBank/DDBJ databases">
        <title>Bacterial isolate from king chilli rhizosphere.</title>
        <authorList>
            <person name="Takhelmayum P."/>
            <person name="Sarangthem I."/>
        </authorList>
    </citation>
    <scope>NUCLEOTIDE SEQUENCE [LARGE SCALE GENOMIC DNA]</scope>
    <source>
        <strain evidence="2">t26</strain>
    </source>
</reference>
<dbReference type="PANTHER" id="PTHR43167">
    <property type="entry name" value="PUTATIVE (AFU_ORTHOLOGUE AFUA_6G01830)-RELATED"/>
    <property type="match status" value="1"/>
</dbReference>
<organism evidence="1 2">
    <name type="scientific">Lysinibacillus xylanilyticus</name>
    <dbReference type="NCBI Taxonomy" id="582475"/>
    <lineage>
        <taxon>Bacteria</taxon>
        <taxon>Bacillati</taxon>
        <taxon>Bacillota</taxon>
        <taxon>Bacilli</taxon>
        <taxon>Bacillales</taxon>
        <taxon>Bacillaceae</taxon>
        <taxon>Lysinibacillus</taxon>
    </lineage>
</organism>
<dbReference type="PANTHER" id="PTHR43167:SF1">
    <property type="entry name" value="PUTATIVE (AFU_ORTHOLOGUE AFUA_6G01830)-RELATED"/>
    <property type="match status" value="1"/>
</dbReference>
<name>A0A2M9Q452_9BACI</name>
<evidence type="ECO:0000313" key="2">
    <source>
        <dbReference type="Proteomes" id="UP000232101"/>
    </source>
</evidence>
<accession>A0A2M9Q452</accession>